<proteinExistence type="predicted"/>
<reference evidence="1" key="1">
    <citation type="submission" date="2014-09" db="EMBL/GenBank/DDBJ databases">
        <title>Genome sequence of the luminous mushroom Mycena chlorophos for searching fungal bioluminescence genes.</title>
        <authorList>
            <person name="Tanaka Y."/>
            <person name="Kasuga D."/>
            <person name="Oba Y."/>
            <person name="Hase S."/>
            <person name="Sato K."/>
            <person name="Oba Y."/>
            <person name="Sakakibara Y."/>
        </authorList>
    </citation>
    <scope>NUCLEOTIDE SEQUENCE</scope>
</reference>
<accession>A0ABQ0M101</accession>
<evidence type="ECO:0008006" key="3">
    <source>
        <dbReference type="Google" id="ProtNLM"/>
    </source>
</evidence>
<gene>
    <name evidence="1" type="ORF">MCHLO_13631</name>
</gene>
<keyword evidence="2" id="KW-1185">Reference proteome</keyword>
<organism evidence="1 2">
    <name type="scientific">Mycena chlorophos</name>
    <name type="common">Agaric fungus</name>
    <name type="synonym">Agaricus chlorophos</name>
    <dbReference type="NCBI Taxonomy" id="658473"/>
    <lineage>
        <taxon>Eukaryota</taxon>
        <taxon>Fungi</taxon>
        <taxon>Dikarya</taxon>
        <taxon>Basidiomycota</taxon>
        <taxon>Agaricomycotina</taxon>
        <taxon>Agaricomycetes</taxon>
        <taxon>Agaricomycetidae</taxon>
        <taxon>Agaricales</taxon>
        <taxon>Marasmiineae</taxon>
        <taxon>Mycenaceae</taxon>
        <taxon>Mycena</taxon>
    </lineage>
</organism>
<evidence type="ECO:0000313" key="2">
    <source>
        <dbReference type="Proteomes" id="UP000815677"/>
    </source>
</evidence>
<dbReference type="EMBL" id="DF849382">
    <property type="protein sequence ID" value="GAT57048.1"/>
    <property type="molecule type" value="Genomic_DNA"/>
</dbReference>
<name>A0ABQ0M101_MYCCL</name>
<dbReference type="Gene3D" id="1.20.1280.50">
    <property type="match status" value="1"/>
</dbReference>
<protein>
    <recommendedName>
        <fullName evidence="3">F-box domain-containing protein</fullName>
    </recommendedName>
</protein>
<dbReference type="Proteomes" id="UP000815677">
    <property type="component" value="Unassembled WGS sequence"/>
</dbReference>
<evidence type="ECO:0000313" key="1">
    <source>
        <dbReference type="EMBL" id="GAT57048.1"/>
    </source>
</evidence>
<sequence>MALQLQNPHSSSLYPVLTLPAEIVAQIFMHYLPAYPNRPPLRGNGSPTRLSHICQLWREIAIATPQLWRAISFSVSNPDLVESFLKRSHLLPISINIDIDLGYDMTVAPLLLEYSGRWEYAAVRLDSVPPELAGQKIHLPLASHLEVQDFSGEDSPEDKTLIFAAPQLRTLSCRCFRDQTYLGHFDKETWASLTVLSIGPPARVVPILQILSNTKTLAHCSIEGLITFTEDHWHTGMSISLPKLQSLILSPDRYSLSGNRRVLPIVVEGLQHLAISEKVFGVRTLRLESLVPDLLQYWNSAPTFIYISDATKSTSHYQEQLPHVSKLQAVDHHGEEEMKALWKEWSGVNINLTQG</sequence>